<sequence>MNTLAISMLIALNISAVTPRPLINQGIQRARPTKLAHYEMGAYMDVKGKLHVNVDKQLGGEVHIQLNDRKGQLYFDRTMYAADTTVRFLLDLSDLTEGDYTLKVSNGLEMMIREIKISPHKITPVTRTITVL</sequence>
<dbReference type="KEGG" id="stae:HNV11_18765"/>
<evidence type="ECO:0000313" key="2">
    <source>
        <dbReference type="Proteomes" id="UP000502756"/>
    </source>
</evidence>
<dbReference type="EMBL" id="CP053435">
    <property type="protein sequence ID" value="QJW91272.1"/>
    <property type="molecule type" value="Genomic_DNA"/>
</dbReference>
<name>A0A6M5YE69_9BACT</name>
<protein>
    <submittedName>
        <fullName evidence="1">Uncharacterized protein</fullName>
    </submittedName>
</protein>
<reference evidence="1 2" key="1">
    <citation type="submission" date="2020-05" db="EMBL/GenBank/DDBJ databases">
        <title>Genome sequencing of Spirosoma sp. TS118.</title>
        <authorList>
            <person name="Lee J.-H."/>
            <person name="Jeong S."/>
            <person name="Zhao L."/>
            <person name="Jung J.-H."/>
            <person name="Kim M.-K."/>
            <person name="Lim S."/>
        </authorList>
    </citation>
    <scope>NUCLEOTIDE SEQUENCE [LARGE SCALE GENOMIC DNA]</scope>
    <source>
        <strain evidence="1 2">TS118</strain>
    </source>
</reference>
<keyword evidence="2" id="KW-1185">Reference proteome</keyword>
<dbReference type="Proteomes" id="UP000502756">
    <property type="component" value="Chromosome"/>
</dbReference>
<gene>
    <name evidence="1" type="ORF">HNV11_18765</name>
</gene>
<evidence type="ECO:0000313" key="1">
    <source>
        <dbReference type="EMBL" id="QJW91272.1"/>
    </source>
</evidence>
<proteinExistence type="predicted"/>
<accession>A0A6M5YE69</accession>
<dbReference type="AlphaFoldDB" id="A0A6M5YE69"/>
<dbReference type="RefSeq" id="WP_171741119.1">
    <property type="nucleotide sequence ID" value="NZ_CP053435.1"/>
</dbReference>
<organism evidence="1 2">
    <name type="scientific">Spirosoma taeanense</name>
    <dbReference type="NCBI Taxonomy" id="2735870"/>
    <lineage>
        <taxon>Bacteria</taxon>
        <taxon>Pseudomonadati</taxon>
        <taxon>Bacteroidota</taxon>
        <taxon>Cytophagia</taxon>
        <taxon>Cytophagales</taxon>
        <taxon>Cytophagaceae</taxon>
        <taxon>Spirosoma</taxon>
    </lineage>
</organism>